<dbReference type="Proteomes" id="UP001341840">
    <property type="component" value="Unassembled WGS sequence"/>
</dbReference>
<organism evidence="1 2">
    <name type="scientific">Stylosanthes scabra</name>
    <dbReference type="NCBI Taxonomy" id="79078"/>
    <lineage>
        <taxon>Eukaryota</taxon>
        <taxon>Viridiplantae</taxon>
        <taxon>Streptophyta</taxon>
        <taxon>Embryophyta</taxon>
        <taxon>Tracheophyta</taxon>
        <taxon>Spermatophyta</taxon>
        <taxon>Magnoliopsida</taxon>
        <taxon>eudicotyledons</taxon>
        <taxon>Gunneridae</taxon>
        <taxon>Pentapetalae</taxon>
        <taxon>rosids</taxon>
        <taxon>fabids</taxon>
        <taxon>Fabales</taxon>
        <taxon>Fabaceae</taxon>
        <taxon>Papilionoideae</taxon>
        <taxon>50 kb inversion clade</taxon>
        <taxon>dalbergioids sensu lato</taxon>
        <taxon>Dalbergieae</taxon>
        <taxon>Pterocarpus clade</taxon>
        <taxon>Stylosanthes</taxon>
    </lineage>
</organism>
<evidence type="ECO:0000313" key="2">
    <source>
        <dbReference type="Proteomes" id="UP001341840"/>
    </source>
</evidence>
<accession>A0ABU6XXG8</accession>
<protein>
    <submittedName>
        <fullName evidence="1">Uncharacterized protein</fullName>
    </submittedName>
</protein>
<sequence length="164" mass="18580">LTPFSNTQPPKNPKSPSPTFVDPHFVCRALFTFGAPSTRFSRRPLITAPPTFVNLIEPPFTKTQRNPRSSILPLGVVFAPSSHHRTILRRVKITRKPSSTKLAFVAAVLLFPPFHSRFHLLRTPFHLAILFLESVPPSTPTLVQFYRHAVALFQFCRRLLCPSQ</sequence>
<comment type="caution">
    <text evidence="1">The sequence shown here is derived from an EMBL/GenBank/DDBJ whole genome shotgun (WGS) entry which is preliminary data.</text>
</comment>
<keyword evidence="2" id="KW-1185">Reference proteome</keyword>
<gene>
    <name evidence="1" type="ORF">PIB30_100972</name>
</gene>
<reference evidence="1 2" key="1">
    <citation type="journal article" date="2023" name="Plants (Basel)">
        <title>Bridging the Gap: Combining Genomics and Transcriptomics Approaches to Understand Stylosanthes scabra, an Orphan Legume from the Brazilian Caatinga.</title>
        <authorList>
            <person name="Ferreira-Neto J.R.C."/>
            <person name="da Silva M.D."/>
            <person name="Binneck E."/>
            <person name="de Melo N.F."/>
            <person name="da Silva R.H."/>
            <person name="de Melo A.L.T.M."/>
            <person name="Pandolfi V."/>
            <person name="Bustamante F.O."/>
            <person name="Brasileiro-Vidal A.C."/>
            <person name="Benko-Iseppon A.M."/>
        </authorList>
    </citation>
    <scope>NUCLEOTIDE SEQUENCE [LARGE SCALE GENOMIC DNA]</scope>
    <source>
        <tissue evidence="1">Leaves</tissue>
    </source>
</reference>
<name>A0ABU6XXG8_9FABA</name>
<feature type="non-terminal residue" evidence="1">
    <location>
        <position position="164"/>
    </location>
</feature>
<evidence type="ECO:0000313" key="1">
    <source>
        <dbReference type="EMBL" id="MED6202001.1"/>
    </source>
</evidence>
<dbReference type="EMBL" id="JASCZI010214338">
    <property type="protein sequence ID" value="MED6202001.1"/>
    <property type="molecule type" value="Genomic_DNA"/>
</dbReference>
<feature type="non-terminal residue" evidence="1">
    <location>
        <position position="1"/>
    </location>
</feature>
<proteinExistence type="predicted"/>